<protein>
    <submittedName>
        <fullName evidence="1">Uncharacterized protein</fullName>
    </submittedName>
</protein>
<sequence>MSHEFNLDGLLNYDDDQAVSPDTIISELGKQLEEATNGFVKGIVREYEGPIESYDQLSAFASIASALETSVIHKDIQDNLGTIGYQNFKFEFFVKAPKIENYKYRILFFEYGIGMYPVKIVLEQGIADEIFKKENANYIIEYETKTELENVIVNILKTKKVIKVMQELIYATKRFERLDKKELKLLDKSSDENDE</sequence>
<dbReference type="EMBL" id="AGYR01000031">
    <property type="protein sequence ID" value="ENZ13490.1"/>
    <property type="molecule type" value="Genomic_DNA"/>
</dbReference>
<dbReference type="PATRIC" id="fig|999408.3.peg.3058"/>
<dbReference type="RefSeq" id="WP_002596007.1">
    <property type="nucleotide sequence ID" value="NZ_KB851022.1"/>
</dbReference>
<evidence type="ECO:0000313" key="2">
    <source>
        <dbReference type="Proteomes" id="UP000013085"/>
    </source>
</evidence>
<dbReference type="HOGENOM" id="CLU_1474132_0_0_9"/>
<proteinExistence type="predicted"/>
<dbReference type="Proteomes" id="UP000013085">
    <property type="component" value="Unassembled WGS sequence"/>
</dbReference>
<evidence type="ECO:0000313" key="1">
    <source>
        <dbReference type="EMBL" id="ENZ13490.1"/>
    </source>
</evidence>
<comment type="caution">
    <text evidence="1">The sequence shown here is derived from an EMBL/GenBank/DDBJ whole genome shotgun (WGS) entry which is preliminary data.</text>
</comment>
<reference evidence="1 2" key="1">
    <citation type="submission" date="2013-01" db="EMBL/GenBank/DDBJ databases">
        <title>The Genome Sequence of Clostridium clostridioforme 90A8.</title>
        <authorList>
            <consortium name="The Broad Institute Genome Sequencing Platform"/>
            <person name="Earl A."/>
            <person name="Ward D."/>
            <person name="Feldgarden M."/>
            <person name="Gevers D."/>
            <person name="Courvalin P."/>
            <person name="Lambert T."/>
            <person name="Walker B."/>
            <person name="Young S.K."/>
            <person name="Zeng Q."/>
            <person name="Gargeya S."/>
            <person name="Fitzgerald M."/>
            <person name="Haas B."/>
            <person name="Abouelleil A."/>
            <person name="Alvarado L."/>
            <person name="Arachchi H.M."/>
            <person name="Berlin A.M."/>
            <person name="Chapman S.B."/>
            <person name="Dewar J."/>
            <person name="Goldberg J."/>
            <person name="Griggs A."/>
            <person name="Gujja S."/>
            <person name="Hansen M."/>
            <person name="Howarth C."/>
            <person name="Imamovic A."/>
            <person name="Larimer J."/>
            <person name="McCowan C."/>
            <person name="Murphy C."/>
            <person name="Neiman D."/>
            <person name="Pearson M."/>
            <person name="Priest M."/>
            <person name="Roberts A."/>
            <person name="Saif S."/>
            <person name="Shea T."/>
            <person name="Sisk P."/>
            <person name="Sykes S."/>
            <person name="Wortman J."/>
            <person name="Nusbaum C."/>
            <person name="Birren B."/>
        </authorList>
    </citation>
    <scope>NUCLEOTIDE SEQUENCE [LARGE SCALE GENOMIC DNA]</scope>
    <source>
        <strain evidence="1 2">90A8</strain>
    </source>
</reference>
<name>A0A0E2HN33_9FIRM</name>
<organism evidence="1 2">
    <name type="scientific">[Clostridium] clostridioforme 90A8</name>
    <dbReference type="NCBI Taxonomy" id="999408"/>
    <lineage>
        <taxon>Bacteria</taxon>
        <taxon>Bacillati</taxon>
        <taxon>Bacillota</taxon>
        <taxon>Clostridia</taxon>
        <taxon>Lachnospirales</taxon>
        <taxon>Lachnospiraceae</taxon>
        <taxon>Enterocloster</taxon>
    </lineage>
</organism>
<accession>A0A0E2HN33</accession>
<gene>
    <name evidence="1" type="ORF">HMPREF1090_02828</name>
</gene>
<dbReference type="AlphaFoldDB" id="A0A0E2HN33"/>